<evidence type="ECO:0000313" key="13">
    <source>
        <dbReference type="Proteomes" id="UP000515135"/>
    </source>
</evidence>
<dbReference type="RefSeq" id="XP_019618781.1">
    <property type="nucleotide sequence ID" value="XM_019763222.1"/>
</dbReference>
<dbReference type="InterPro" id="IPR002225">
    <property type="entry name" value="3Beta_OHSteriod_DH/Estase"/>
</dbReference>
<evidence type="ECO:0000256" key="10">
    <source>
        <dbReference type="RuleBase" id="RU004475"/>
    </source>
</evidence>
<dbReference type="InterPro" id="IPR050425">
    <property type="entry name" value="NAD(P)_dehydrat-like"/>
</dbReference>
<evidence type="ECO:0000256" key="4">
    <source>
        <dbReference type="ARBA" id="ARBA00022692"/>
    </source>
</evidence>
<comment type="similarity">
    <text evidence="3 10">Belongs to the 3-beta-HSD family.</text>
</comment>
<organism evidence="13 14">
    <name type="scientific">Branchiostoma belcheri</name>
    <name type="common">Amphioxus</name>
    <dbReference type="NCBI Taxonomy" id="7741"/>
    <lineage>
        <taxon>Eukaryota</taxon>
        <taxon>Metazoa</taxon>
        <taxon>Chordata</taxon>
        <taxon>Cephalochordata</taxon>
        <taxon>Leptocardii</taxon>
        <taxon>Amphioxiformes</taxon>
        <taxon>Branchiostomatidae</taxon>
        <taxon>Branchiostoma</taxon>
    </lineage>
</organism>
<dbReference type="AlphaFoldDB" id="A0A6P4YNM3"/>
<accession>A0A6P4YNM3</accession>
<evidence type="ECO:0000256" key="8">
    <source>
        <dbReference type="ARBA" id="ARBA00023128"/>
    </source>
</evidence>
<dbReference type="FunFam" id="3.40.50.720:FF:000220">
    <property type="entry name" value="3 beta-hydroxysteroid dehydrogenase/Delta 5--&gt;4-isomerase type 1"/>
    <property type="match status" value="1"/>
</dbReference>
<keyword evidence="13" id="KW-1185">Reference proteome</keyword>
<evidence type="ECO:0000256" key="5">
    <source>
        <dbReference type="ARBA" id="ARBA00022824"/>
    </source>
</evidence>
<keyword evidence="8" id="KW-0496">Mitochondrion</keyword>
<keyword evidence="6 10" id="KW-1133">Transmembrane helix</keyword>
<feature type="domain" description="3-beta hydroxysteroid dehydrogenase/isomerase" evidence="12">
    <location>
        <begin position="8"/>
        <end position="284"/>
    </location>
</feature>
<dbReference type="GO" id="GO:0031966">
    <property type="term" value="C:mitochondrial membrane"/>
    <property type="evidence" value="ECO:0007669"/>
    <property type="project" value="UniProtKB-SubCell"/>
</dbReference>
<gene>
    <name evidence="14" type="primary">LOC109465785</name>
</gene>
<dbReference type="SUPFAM" id="SSF51735">
    <property type="entry name" value="NAD(P)-binding Rossmann-fold domains"/>
    <property type="match status" value="1"/>
</dbReference>
<dbReference type="Gene3D" id="3.40.50.720">
    <property type="entry name" value="NAD(P)-binding Rossmann-like Domain"/>
    <property type="match status" value="1"/>
</dbReference>
<feature type="transmembrane region" description="Helical" evidence="10">
    <location>
        <begin position="285"/>
        <end position="306"/>
    </location>
</feature>
<keyword evidence="7 10" id="KW-0560">Oxidoreductase</keyword>
<feature type="region of interest" description="Disordered" evidence="11">
    <location>
        <begin position="125"/>
        <end position="146"/>
    </location>
</feature>
<dbReference type="InterPro" id="IPR036291">
    <property type="entry name" value="NAD(P)-bd_dom_sf"/>
</dbReference>
<evidence type="ECO:0000256" key="11">
    <source>
        <dbReference type="SAM" id="MobiDB-lite"/>
    </source>
</evidence>
<keyword evidence="5" id="KW-0256">Endoplasmic reticulum</keyword>
<dbReference type="Pfam" id="PF01073">
    <property type="entry name" value="3Beta_HSD"/>
    <property type="match status" value="1"/>
</dbReference>
<dbReference type="Proteomes" id="UP000515135">
    <property type="component" value="Unplaced"/>
</dbReference>
<dbReference type="GO" id="GO:0016616">
    <property type="term" value="F:oxidoreductase activity, acting on the CH-OH group of donors, NAD or NADP as acceptor"/>
    <property type="evidence" value="ECO:0007669"/>
    <property type="project" value="InterPro"/>
</dbReference>
<evidence type="ECO:0000256" key="6">
    <source>
        <dbReference type="ARBA" id="ARBA00022989"/>
    </source>
</evidence>
<evidence type="ECO:0000256" key="1">
    <source>
        <dbReference type="ARBA" id="ARBA00004304"/>
    </source>
</evidence>
<evidence type="ECO:0000259" key="12">
    <source>
        <dbReference type="Pfam" id="PF01073"/>
    </source>
</evidence>
<sequence>MPTGLTYVVTGGCGFLGSHIVDLLVERGTDISEIRVVDMKLRGYTKAPGKSGVKVKLIRGDVTNMAEMTEVCAGADVVIHTASLIDVFGLVSDATLWDVNVKGTETLLQCCVNEDVTGFVYTSTQNTIGPNRRGDPVDDGNESTPYDSSSLPLYYHVTKRAAEMAVLRWNGRSTNGGKTLHTCALRPGGIYGDGEMMTLKIWREMGVDPFAGPLQRISHPDVIGCCAYVGNYAWAHLLAARTLLTLPGNAGGEAFCITDDTPVQNELSTYNDICAPIGIRWHDSLLLPLWVLYLIAYLLALLRFLLKPFYDFVPRLTPGVLTLVNTNFYFNYKKATRLLGYKPLFTWEESKRRTREGLMAWKAREFSQTSGAAAFVSKSG</sequence>
<proteinExistence type="inferred from homology"/>
<keyword evidence="9 10" id="KW-0472">Membrane</keyword>
<evidence type="ECO:0000256" key="2">
    <source>
        <dbReference type="ARBA" id="ARBA00004389"/>
    </source>
</evidence>
<dbReference type="PANTHER" id="PTHR10366">
    <property type="entry name" value="NAD DEPENDENT EPIMERASE/DEHYDRATASE"/>
    <property type="match status" value="1"/>
</dbReference>
<dbReference type="PANTHER" id="PTHR10366:SF853">
    <property type="entry name" value="GH25466P"/>
    <property type="match status" value="1"/>
</dbReference>
<keyword evidence="4 10" id="KW-0812">Transmembrane</keyword>
<reference evidence="14" key="1">
    <citation type="submission" date="2025-08" db="UniProtKB">
        <authorList>
            <consortium name="RefSeq"/>
        </authorList>
    </citation>
    <scope>IDENTIFICATION</scope>
    <source>
        <tissue evidence="14">Gonad</tissue>
    </source>
</reference>
<dbReference type="GeneID" id="109465785"/>
<dbReference type="KEGG" id="bbel:109465785"/>
<name>A0A6P4YNM3_BRABE</name>
<evidence type="ECO:0000256" key="7">
    <source>
        <dbReference type="ARBA" id="ARBA00023002"/>
    </source>
</evidence>
<dbReference type="GO" id="GO:0005789">
    <property type="term" value="C:endoplasmic reticulum membrane"/>
    <property type="evidence" value="ECO:0007669"/>
    <property type="project" value="UniProtKB-SubCell"/>
</dbReference>
<dbReference type="GO" id="GO:0006694">
    <property type="term" value="P:steroid biosynthetic process"/>
    <property type="evidence" value="ECO:0007669"/>
    <property type="project" value="InterPro"/>
</dbReference>
<evidence type="ECO:0000313" key="14">
    <source>
        <dbReference type="RefSeq" id="XP_019618781.1"/>
    </source>
</evidence>
<protein>
    <submittedName>
        <fullName evidence="14">3 beta-hydroxysteroid dehydrogenase type 7-like</fullName>
    </submittedName>
</protein>
<dbReference type="OrthoDB" id="10262413at2759"/>
<evidence type="ECO:0000256" key="3">
    <source>
        <dbReference type="ARBA" id="ARBA00009219"/>
    </source>
</evidence>
<evidence type="ECO:0000256" key="9">
    <source>
        <dbReference type="ARBA" id="ARBA00023136"/>
    </source>
</evidence>
<comment type="subcellular location">
    <subcellularLocation>
        <location evidence="2">Endoplasmic reticulum membrane</location>
        <topology evidence="2">Single-pass membrane protein</topology>
    </subcellularLocation>
    <subcellularLocation>
        <location evidence="1">Mitochondrion membrane</location>
        <topology evidence="1">Single-pass membrane protein</topology>
    </subcellularLocation>
</comment>